<keyword evidence="2" id="KW-1185">Reference proteome</keyword>
<dbReference type="EMBL" id="NEDP02003225">
    <property type="protein sequence ID" value="OWF49152.1"/>
    <property type="molecule type" value="Genomic_DNA"/>
</dbReference>
<gene>
    <name evidence="1" type="ORF">KP79_PYT23970</name>
</gene>
<organism evidence="1 2">
    <name type="scientific">Mizuhopecten yessoensis</name>
    <name type="common">Japanese scallop</name>
    <name type="synonym">Patinopecten yessoensis</name>
    <dbReference type="NCBI Taxonomy" id="6573"/>
    <lineage>
        <taxon>Eukaryota</taxon>
        <taxon>Metazoa</taxon>
        <taxon>Spiralia</taxon>
        <taxon>Lophotrochozoa</taxon>
        <taxon>Mollusca</taxon>
        <taxon>Bivalvia</taxon>
        <taxon>Autobranchia</taxon>
        <taxon>Pteriomorphia</taxon>
        <taxon>Pectinida</taxon>
        <taxon>Pectinoidea</taxon>
        <taxon>Pectinidae</taxon>
        <taxon>Mizuhopecten</taxon>
    </lineage>
</organism>
<reference evidence="1 2" key="1">
    <citation type="journal article" date="2017" name="Nat. Ecol. Evol.">
        <title>Scallop genome provides insights into evolution of bilaterian karyotype and development.</title>
        <authorList>
            <person name="Wang S."/>
            <person name="Zhang J."/>
            <person name="Jiao W."/>
            <person name="Li J."/>
            <person name="Xun X."/>
            <person name="Sun Y."/>
            <person name="Guo X."/>
            <person name="Huan P."/>
            <person name="Dong B."/>
            <person name="Zhang L."/>
            <person name="Hu X."/>
            <person name="Sun X."/>
            <person name="Wang J."/>
            <person name="Zhao C."/>
            <person name="Wang Y."/>
            <person name="Wang D."/>
            <person name="Huang X."/>
            <person name="Wang R."/>
            <person name="Lv J."/>
            <person name="Li Y."/>
            <person name="Zhang Z."/>
            <person name="Liu B."/>
            <person name="Lu W."/>
            <person name="Hui Y."/>
            <person name="Liang J."/>
            <person name="Zhou Z."/>
            <person name="Hou R."/>
            <person name="Li X."/>
            <person name="Liu Y."/>
            <person name="Li H."/>
            <person name="Ning X."/>
            <person name="Lin Y."/>
            <person name="Zhao L."/>
            <person name="Xing Q."/>
            <person name="Dou J."/>
            <person name="Li Y."/>
            <person name="Mao J."/>
            <person name="Guo H."/>
            <person name="Dou H."/>
            <person name="Li T."/>
            <person name="Mu C."/>
            <person name="Jiang W."/>
            <person name="Fu Q."/>
            <person name="Fu X."/>
            <person name="Miao Y."/>
            <person name="Liu J."/>
            <person name="Yu Q."/>
            <person name="Li R."/>
            <person name="Liao H."/>
            <person name="Li X."/>
            <person name="Kong Y."/>
            <person name="Jiang Z."/>
            <person name="Chourrout D."/>
            <person name="Li R."/>
            <person name="Bao Z."/>
        </authorList>
    </citation>
    <scope>NUCLEOTIDE SEQUENCE [LARGE SCALE GENOMIC DNA]</scope>
    <source>
        <strain evidence="1 2">PY_sf001</strain>
    </source>
</reference>
<dbReference type="AlphaFoldDB" id="A0A210QK79"/>
<dbReference type="PANTHER" id="PTHR13447">
    <property type="entry name" value="MITOCHONDRIAL 28S RIBOSOMAL PROTEIN S28"/>
    <property type="match status" value="1"/>
</dbReference>
<comment type="caution">
    <text evidence="1">The sequence shown here is derived from an EMBL/GenBank/DDBJ whole genome shotgun (WGS) entry which is preliminary data.</text>
</comment>
<dbReference type="Proteomes" id="UP000242188">
    <property type="component" value="Unassembled WGS sequence"/>
</dbReference>
<protein>
    <submittedName>
        <fullName evidence="1">28S ribosomal protein S28, mitochondrial</fullName>
    </submittedName>
</protein>
<dbReference type="OrthoDB" id="6020229at2759"/>
<keyword evidence="1" id="KW-0687">Ribonucleoprotein</keyword>
<accession>A0A210QK79</accession>
<dbReference type="STRING" id="6573.A0A210QK79"/>
<dbReference type="GO" id="GO:0005763">
    <property type="term" value="C:mitochondrial small ribosomal subunit"/>
    <property type="evidence" value="ECO:0007669"/>
    <property type="project" value="TreeGrafter"/>
</dbReference>
<evidence type="ECO:0000313" key="1">
    <source>
        <dbReference type="EMBL" id="OWF49152.1"/>
    </source>
</evidence>
<evidence type="ECO:0000313" key="2">
    <source>
        <dbReference type="Proteomes" id="UP000242188"/>
    </source>
</evidence>
<sequence>MAALMKSSRALRNIVKYYSATSAKLYSSESDGTVSNVGFENTDYQNVRRSDAAGISLTSNEPTTGQKFASLLRKSKFVQIGDMRKTVVVGEIFEVVEDDMYIDFGCKFYCVCRKPRRLLQQDPRKFQRGSKVRILLQDYEMTASFSGTSKDVTLLESDATLLGSMAPENRMEDKVDIFRHRTESKERTNWEEKEPSFDIRTYISEINQS</sequence>
<proteinExistence type="predicted"/>
<dbReference type="InterPro" id="IPR019375">
    <property type="entry name" value="Ribosomal_bS1m"/>
</dbReference>
<keyword evidence="1" id="KW-0689">Ribosomal protein</keyword>
<name>A0A210QK79_MIZYE</name>
<dbReference type="PANTHER" id="PTHR13447:SF2">
    <property type="entry name" value="SMALL RIBOSOMAL SUBUNIT PROTEIN BS1M"/>
    <property type="match status" value="1"/>
</dbReference>
<dbReference type="Pfam" id="PF10246">
    <property type="entry name" value="MRP-S35"/>
    <property type="match status" value="1"/>
</dbReference>